<dbReference type="Proteomes" id="UP000335636">
    <property type="component" value="Unassembled WGS sequence"/>
</dbReference>
<reference evidence="2" key="1">
    <citation type="submission" date="2019-04" db="EMBL/GenBank/DDBJ databases">
        <authorList>
            <person name="Alioto T."/>
            <person name="Alioto T."/>
        </authorList>
    </citation>
    <scope>NUCLEOTIDE SEQUENCE [LARGE SCALE GENOMIC DNA]</scope>
</reference>
<dbReference type="AlphaFoldDB" id="A0A5E4BFG1"/>
<dbReference type="EMBL" id="CABDUW010000394">
    <property type="protein sequence ID" value="VTJ67710.1"/>
    <property type="molecule type" value="Genomic_DNA"/>
</dbReference>
<keyword evidence="3" id="KW-1185">Reference proteome</keyword>
<accession>A0A5E4BFG1</accession>
<organism evidence="2 3">
    <name type="scientific">Marmota monax</name>
    <name type="common">Woodchuck</name>
    <dbReference type="NCBI Taxonomy" id="9995"/>
    <lineage>
        <taxon>Eukaryota</taxon>
        <taxon>Metazoa</taxon>
        <taxon>Chordata</taxon>
        <taxon>Craniata</taxon>
        <taxon>Vertebrata</taxon>
        <taxon>Euteleostomi</taxon>
        <taxon>Mammalia</taxon>
        <taxon>Eutheria</taxon>
        <taxon>Euarchontoglires</taxon>
        <taxon>Glires</taxon>
        <taxon>Rodentia</taxon>
        <taxon>Sciuromorpha</taxon>
        <taxon>Sciuridae</taxon>
        <taxon>Xerinae</taxon>
        <taxon>Marmotini</taxon>
        <taxon>Marmota</taxon>
    </lineage>
</organism>
<gene>
    <name evidence="2" type="ORF">MONAX_5E000127</name>
</gene>
<sequence length="157" mass="17110">MQSHIPALSCSVPHNQTRADTTSHPHTQLGHTYSQLLHITLQTIPLCPGLPLLPCLLPESCRFGEGSGPQESPLPPVDTHTHTHTHTHEQIYVSVTCHLPRPLSFSPLEKTQLSSLLRVGNSQKLAFVPIPPFGDRNLLDFCPGSAPAPQVLEQSPC</sequence>
<proteinExistence type="predicted"/>
<name>A0A5E4BFG1_MARMO</name>
<evidence type="ECO:0000313" key="2">
    <source>
        <dbReference type="EMBL" id="VTJ67710.1"/>
    </source>
</evidence>
<feature type="region of interest" description="Disordered" evidence="1">
    <location>
        <begin position="1"/>
        <end position="25"/>
    </location>
</feature>
<feature type="compositionally biased region" description="Polar residues" evidence="1">
    <location>
        <begin position="12"/>
        <end position="25"/>
    </location>
</feature>
<protein>
    <submittedName>
        <fullName evidence="2">Uncharacterized protein</fullName>
    </submittedName>
</protein>
<comment type="caution">
    <text evidence="2">The sequence shown here is derived from an EMBL/GenBank/DDBJ whole genome shotgun (WGS) entry which is preliminary data.</text>
</comment>
<evidence type="ECO:0000313" key="3">
    <source>
        <dbReference type="Proteomes" id="UP000335636"/>
    </source>
</evidence>
<evidence type="ECO:0000256" key="1">
    <source>
        <dbReference type="SAM" id="MobiDB-lite"/>
    </source>
</evidence>